<dbReference type="EMBL" id="JAETWB010000032">
    <property type="protein sequence ID" value="MBL6081637.1"/>
    <property type="molecule type" value="Genomic_DNA"/>
</dbReference>
<dbReference type="Proteomes" id="UP000660885">
    <property type="component" value="Unassembled WGS sequence"/>
</dbReference>
<protein>
    <submittedName>
        <fullName evidence="1">Uncharacterized protein</fullName>
    </submittedName>
</protein>
<dbReference type="RefSeq" id="WP_202834854.1">
    <property type="nucleotide sequence ID" value="NZ_JAETWB010000032.1"/>
</dbReference>
<reference evidence="1 2" key="1">
    <citation type="submission" date="2021-01" db="EMBL/GenBank/DDBJ databases">
        <title>Belnapia mucosa sp. nov. and Belnapia arida sp. nov., isolated from the Tabernas Desert (Almeria, Spain).</title>
        <authorList>
            <person name="Molina-Menor E."/>
            <person name="Vidal-Verdu A."/>
            <person name="Calonge A."/>
            <person name="Satari L."/>
            <person name="Pereto J."/>
            <person name="Porcar M."/>
        </authorList>
    </citation>
    <scope>NUCLEOTIDE SEQUENCE [LARGE SCALE GENOMIC DNA]</scope>
    <source>
        <strain evidence="1 2">T18</strain>
    </source>
</reference>
<comment type="caution">
    <text evidence="1">The sequence shown here is derived from an EMBL/GenBank/DDBJ whole genome shotgun (WGS) entry which is preliminary data.</text>
</comment>
<organism evidence="1 2">
    <name type="scientific">Belnapia arida</name>
    <dbReference type="NCBI Taxonomy" id="2804533"/>
    <lineage>
        <taxon>Bacteria</taxon>
        <taxon>Pseudomonadati</taxon>
        <taxon>Pseudomonadota</taxon>
        <taxon>Alphaproteobacteria</taxon>
        <taxon>Acetobacterales</taxon>
        <taxon>Roseomonadaceae</taxon>
        <taxon>Belnapia</taxon>
    </lineage>
</organism>
<proteinExistence type="predicted"/>
<evidence type="ECO:0000313" key="1">
    <source>
        <dbReference type="EMBL" id="MBL6081637.1"/>
    </source>
</evidence>
<sequence>MASCAVLVPGQRPAVLGQPDEDFLLPLPAGLTDDPHLMRGRHAAHLADEILQLRLPVLEPEVLVSTALRRFVGQRNSEGTRREIREVLDGLQGSPARYHSVAISARAYDLVDDPDRVSVTVGDEQVAALEAAIATNRWRYQP</sequence>
<evidence type="ECO:0000313" key="2">
    <source>
        <dbReference type="Proteomes" id="UP000660885"/>
    </source>
</evidence>
<gene>
    <name evidence="1" type="ORF">JMJ56_26960</name>
</gene>
<keyword evidence="2" id="KW-1185">Reference proteome</keyword>
<name>A0ABS1UD73_9PROT</name>
<accession>A0ABS1UD73</accession>